<dbReference type="RefSeq" id="WP_343752207.1">
    <property type="nucleotide sequence ID" value="NZ_BAAADM010000039.1"/>
</dbReference>
<dbReference type="CDD" id="cd22786">
    <property type="entry name" value="DPBB_YuiC-like"/>
    <property type="match status" value="1"/>
</dbReference>
<dbReference type="PANTHER" id="PTHR39160:SF4">
    <property type="entry name" value="RESUSCITATION-PROMOTING FACTOR RPFB"/>
    <property type="match status" value="1"/>
</dbReference>
<dbReference type="Pfam" id="PF06725">
    <property type="entry name" value="3D"/>
    <property type="match status" value="1"/>
</dbReference>
<gene>
    <name evidence="4" type="ORF">GCM10008983_15210</name>
</gene>
<dbReference type="Pfam" id="PF07501">
    <property type="entry name" value="G5"/>
    <property type="match status" value="1"/>
</dbReference>
<name>A0ABN0Z917_9BACI</name>
<evidence type="ECO:0000313" key="5">
    <source>
        <dbReference type="Proteomes" id="UP001501459"/>
    </source>
</evidence>
<dbReference type="InterPro" id="IPR051933">
    <property type="entry name" value="Resuscitation_pf_RpfB"/>
</dbReference>
<evidence type="ECO:0000259" key="3">
    <source>
        <dbReference type="PROSITE" id="PS51109"/>
    </source>
</evidence>
<dbReference type="Gene3D" id="2.20.230.10">
    <property type="entry name" value="Resuscitation-promoting factor rpfb"/>
    <property type="match status" value="1"/>
</dbReference>
<dbReference type="InterPro" id="IPR010611">
    <property type="entry name" value="3D_dom"/>
</dbReference>
<proteinExistence type="predicted"/>
<accession>A0ABN0Z917</accession>
<reference evidence="4 5" key="1">
    <citation type="journal article" date="2019" name="Int. J. Syst. Evol. Microbiol.">
        <title>The Global Catalogue of Microorganisms (GCM) 10K type strain sequencing project: providing services to taxonomists for standard genome sequencing and annotation.</title>
        <authorList>
            <consortium name="The Broad Institute Genomics Platform"/>
            <consortium name="The Broad Institute Genome Sequencing Center for Infectious Disease"/>
            <person name="Wu L."/>
            <person name="Ma J."/>
        </authorList>
    </citation>
    <scope>NUCLEOTIDE SEQUENCE [LARGE SCALE GENOMIC DNA]</scope>
    <source>
        <strain evidence="4 5">JCM 12149</strain>
    </source>
</reference>
<dbReference type="PANTHER" id="PTHR39160">
    <property type="entry name" value="CELL WALL-BINDING PROTEIN YOCH"/>
    <property type="match status" value="1"/>
</dbReference>
<dbReference type="Gene3D" id="2.40.40.10">
    <property type="entry name" value="RlpA-like domain"/>
    <property type="match status" value="1"/>
</dbReference>
<dbReference type="Pfam" id="PF03990">
    <property type="entry name" value="DUF348"/>
    <property type="match status" value="3"/>
</dbReference>
<keyword evidence="2" id="KW-0812">Transmembrane</keyword>
<keyword evidence="5" id="KW-1185">Reference proteome</keyword>
<evidence type="ECO:0000256" key="1">
    <source>
        <dbReference type="ARBA" id="ARBA00022729"/>
    </source>
</evidence>
<feature type="domain" description="G5" evidence="3">
    <location>
        <begin position="206"/>
        <end position="286"/>
    </location>
</feature>
<protein>
    <submittedName>
        <fullName evidence="4">Ubiquitin-like domain-containing protein</fullName>
    </submittedName>
</protein>
<keyword evidence="2" id="KW-0472">Membrane</keyword>
<keyword evidence="2" id="KW-1133">Transmembrane helix</keyword>
<sequence>MRFISKLVPKRMWKQIVSGAGIAILLAFSGFVVFEMSKTEVTLAENGEKQTINTHAKDVEELLAEAGISYDEHDDLSHELDTAIKNDMTVTYDAANQVTVLIDGEKETYFTTSDTVGEFFKDENIQVNDRDDTSRKKDASIDNDTTIKIDKAFQVMVNDGGSKEKVWTNGGNVQQLLNNQDIELNKLDKVTPAKSEKVQKDTPVTITRMKKVTKNVTESVDYQVKKRNDSSLEKGKKNVIADGQEGLVTKTYEVTKKNGETVDRDLIDKNVQRESKDRIVAIGTKAKGQNLTTLSAKSSSDNNSKNKNADGEVMYMNATAYSANCSGCSGVTATGINLNANRNKKVVAVDTSVIPLGTKVWVEGYGTAVAGDTGGNIVGNRIDLHVPTQSAASAFGRKTVKVKILD</sequence>
<dbReference type="InterPro" id="IPR011098">
    <property type="entry name" value="G5_dom"/>
</dbReference>
<evidence type="ECO:0000256" key="2">
    <source>
        <dbReference type="SAM" id="Phobius"/>
    </source>
</evidence>
<dbReference type="InterPro" id="IPR007137">
    <property type="entry name" value="DUF348"/>
</dbReference>
<evidence type="ECO:0000313" key="4">
    <source>
        <dbReference type="EMBL" id="GAA0439261.1"/>
    </source>
</evidence>
<dbReference type="EMBL" id="BAAADM010000039">
    <property type="protein sequence ID" value="GAA0439261.1"/>
    <property type="molecule type" value="Genomic_DNA"/>
</dbReference>
<dbReference type="PROSITE" id="PS51109">
    <property type="entry name" value="G5"/>
    <property type="match status" value="1"/>
</dbReference>
<feature type="transmembrane region" description="Helical" evidence="2">
    <location>
        <begin position="12"/>
        <end position="34"/>
    </location>
</feature>
<comment type="caution">
    <text evidence="4">The sequence shown here is derived from an EMBL/GenBank/DDBJ whole genome shotgun (WGS) entry which is preliminary data.</text>
</comment>
<dbReference type="InterPro" id="IPR036908">
    <property type="entry name" value="RlpA-like_sf"/>
</dbReference>
<dbReference type="SMART" id="SM01208">
    <property type="entry name" value="G5"/>
    <property type="match status" value="1"/>
</dbReference>
<keyword evidence="1" id="KW-0732">Signal</keyword>
<organism evidence="4 5">
    <name type="scientific">Lentibacillus halophilus</name>
    <dbReference type="NCBI Taxonomy" id="295065"/>
    <lineage>
        <taxon>Bacteria</taxon>
        <taxon>Bacillati</taxon>
        <taxon>Bacillota</taxon>
        <taxon>Bacilli</taxon>
        <taxon>Bacillales</taxon>
        <taxon>Bacillaceae</taxon>
        <taxon>Lentibacillus</taxon>
    </lineage>
</organism>
<dbReference type="SUPFAM" id="SSF50685">
    <property type="entry name" value="Barwin-like endoglucanases"/>
    <property type="match status" value="1"/>
</dbReference>
<dbReference type="Proteomes" id="UP001501459">
    <property type="component" value="Unassembled WGS sequence"/>
</dbReference>